<evidence type="ECO:0008006" key="4">
    <source>
        <dbReference type="Google" id="ProtNLM"/>
    </source>
</evidence>
<reference evidence="3" key="1">
    <citation type="submission" date="2016-10" db="EMBL/GenBank/DDBJ databases">
        <authorList>
            <person name="Varghese N."/>
            <person name="Submissions S."/>
        </authorList>
    </citation>
    <scope>NUCLEOTIDE SEQUENCE [LARGE SCALE GENOMIC DNA]</scope>
    <source>
        <strain evidence="3">CGMCC 1.10370</strain>
    </source>
</reference>
<feature type="transmembrane region" description="Helical" evidence="1">
    <location>
        <begin position="192"/>
        <end position="216"/>
    </location>
</feature>
<dbReference type="STRING" id="739143.SAMN05216297_111247"/>
<keyword evidence="3" id="KW-1185">Reference proteome</keyword>
<feature type="transmembrane region" description="Helical" evidence="1">
    <location>
        <begin position="222"/>
        <end position="240"/>
    </location>
</feature>
<accession>A0A1I1UYD7</accession>
<dbReference type="RefSeq" id="WP_091496718.1">
    <property type="nucleotide sequence ID" value="NZ_FOMH01000011.1"/>
</dbReference>
<evidence type="ECO:0000256" key="1">
    <source>
        <dbReference type="SAM" id="Phobius"/>
    </source>
</evidence>
<gene>
    <name evidence="2" type="ORF">SAMN05216297_111247</name>
</gene>
<feature type="transmembrane region" description="Helical" evidence="1">
    <location>
        <begin position="252"/>
        <end position="271"/>
    </location>
</feature>
<feature type="transmembrane region" description="Helical" evidence="1">
    <location>
        <begin position="166"/>
        <end position="185"/>
    </location>
</feature>
<organism evidence="2 3">
    <name type="scientific">Flavobacterium phragmitis</name>
    <dbReference type="NCBI Taxonomy" id="739143"/>
    <lineage>
        <taxon>Bacteria</taxon>
        <taxon>Pseudomonadati</taxon>
        <taxon>Bacteroidota</taxon>
        <taxon>Flavobacteriia</taxon>
        <taxon>Flavobacteriales</taxon>
        <taxon>Flavobacteriaceae</taxon>
        <taxon>Flavobacterium</taxon>
    </lineage>
</organism>
<keyword evidence="1" id="KW-0812">Transmembrane</keyword>
<sequence length="273" mass="31491">MKTLENQTLLYDEDCPLCSLYTTGFVKSGMLDENGRKSYCQLSEEEQSFVDLKRAPNEIALVDNKSQTVIYGIDSLIKVVGFSFPLIEKIATVKPIHFILKKMYSFVSYNRKVIIPGNVKEENKLQCTPDFNYKYRFLYIGFALTVTTFILFGYSNLIPSLPKSNITREIILAFGQIVFQSLLLLKLNKQTILNYAGNLMTISLMGSLILIPILILSQFFQLPQMIILGWFGVTVLIMFLEHFRRVKILKLPFYLSFTWILYRILALILILNM</sequence>
<protein>
    <recommendedName>
        <fullName evidence="4">DUF393 domain-containing protein</fullName>
    </recommendedName>
</protein>
<dbReference type="Proteomes" id="UP000199672">
    <property type="component" value="Unassembled WGS sequence"/>
</dbReference>
<dbReference type="AlphaFoldDB" id="A0A1I1UYD7"/>
<evidence type="ECO:0000313" key="2">
    <source>
        <dbReference type="EMBL" id="SFD75704.1"/>
    </source>
</evidence>
<keyword evidence="1" id="KW-0472">Membrane</keyword>
<feature type="transmembrane region" description="Helical" evidence="1">
    <location>
        <begin position="137"/>
        <end position="154"/>
    </location>
</feature>
<proteinExistence type="predicted"/>
<dbReference type="OrthoDB" id="671850at2"/>
<keyword evidence="1" id="KW-1133">Transmembrane helix</keyword>
<dbReference type="EMBL" id="FOMH01000011">
    <property type="protein sequence ID" value="SFD75704.1"/>
    <property type="molecule type" value="Genomic_DNA"/>
</dbReference>
<name>A0A1I1UYD7_9FLAO</name>
<evidence type="ECO:0000313" key="3">
    <source>
        <dbReference type="Proteomes" id="UP000199672"/>
    </source>
</evidence>